<dbReference type="SUPFAM" id="SSF64307">
    <property type="entry name" value="SirA-like"/>
    <property type="match status" value="1"/>
</dbReference>
<dbReference type="RefSeq" id="WP_055172225.1">
    <property type="nucleotide sequence ID" value="NZ_CZBX01000006.1"/>
</dbReference>
<dbReference type="SUPFAM" id="SSF75169">
    <property type="entry name" value="DsrEFH-like"/>
    <property type="match status" value="1"/>
</dbReference>
<dbReference type="PANTHER" id="PTHR33279">
    <property type="entry name" value="SULFUR CARRIER PROTEIN YEDF-RELATED"/>
    <property type="match status" value="1"/>
</dbReference>
<feature type="domain" description="UPF0033" evidence="2">
    <location>
        <begin position="3"/>
        <end position="70"/>
    </location>
</feature>
<dbReference type="InterPro" id="IPR019870">
    <property type="entry name" value="Se_metab_YedF"/>
</dbReference>
<dbReference type="InterPro" id="IPR036868">
    <property type="entry name" value="TusA-like_sf"/>
</dbReference>
<dbReference type="Pfam" id="PF01206">
    <property type="entry name" value="TusA"/>
    <property type="match status" value="1"/>
</dbReference>
<accession>A0A174ZN74</accession>
<sequence>MVTVNAMGDKCPVPVIKTKKALDALTAPETIEVLVDNETAVANVTKMAQSTGATVTQEKLGEDEYKVTIQALAGEETQTAPAGAVCDCIPTGDTVVVISSDKMGSGNDELGKVLIKGCIFAITQLDELPKKMIFYNGGAKITCEGSDSLEDLKNLESQGVEIVTCGTCLDYYGMKDKLAVGTVTNMYDIVESMNNAGKIVKPC</sequence>
<dbReference type="InterPro" id="IPR027396">
    <property type="entry name" value="DsrEFH-like"/>
</dbReference>
<comment type="similarity">
    <text evidence="1">Belongs to the sulfur carrier protein TusA family.</text>
</comment>
<dbReference type="NCBIfam" id="TIGR03527">
    <property type="entry name" value="selenium_YedF"/>
    <property type="match status" value="1"/>
</dbReference>
<gene>
    <name evidence="3" type="ORF">ERS852502_01510</name>
</gene>
<dbReference type="Pfam" id="PF02635">
    <property type="entry name" value="DsrE"/>
    <property type="match status" value="1"/>
</dbReference>
<evidence type="ECO:0000256" key="1">
    <source>
        <dbReference type="ARBA" id="ARBA00008984"/>
    </source>
</evidence>
<dbReference type="Proteomes" id="UP000078383">
    <property type="component" value="Unassembled WGS sequence"/>
</dbReference>
<proteinExistence type="inferred from homology"/>
<dbReference type="PANTHER" id="PTHR33279:SF6">
    <property type="entry name" value="SULFUR CARRIER PROTEIN YEDF-RELATED"/>
    <property type="match status" value="1"/>
</dbReference>
<name>A0A174ZN74_9FIRM</name>
<dbReference type="OrthoDB" id="9801500at2"/>
<evidence type="ECO:0000313" key="4">
    <source>
        <dbReference type="Proteomes" id="UP000078383"/>
    </source>
</evidence>
<dbReference type="Gene3D" id="3.30.110.40">
    <property type="entry name" value="TusA-like domain"/>
    <property type="match status" value="1"/>
</dbReference>
<evidence type="ECO:0000313" key="3">
    <source>
        <dbReference type="EMBL" id="CUQ87217.1"/>
    </source>
</evidence>
<protein>
    <submittedName>
        <fullName evidence="3">Uncharacterized conserved protein</fullName>
    </submittedName>
</protein>
<dbReference type="AlphaFoldDB" id="A0A174ZN74"/>
<dbReference type="InterPro" id="IPR003787">
    <property type="entry name" value="Sulphur_relay_DsrE/F-like"/>
</dbReference>
<dbReference type="InterPro" id="IPR001455">
    <property type="entry name" value="TusA-like"/>
</dbReference>
<organism evidence="3 4">
    <name type="scientific">[Ruminococcus] torques</name>
    <dbReference type="NCBI Taxonomy" id="33039"/>
    <lineage>
        <taxon>Bacteria</taxon>
        <taxon>Bacillati</taxon>
        <taxon>Bacillota</taxon>
        <taxon>Clostridia</taxon>
        <taxon>Lachnospirales</taxon>
        <taxon>Lachnospiraceae</taxon>
        <taxon>Mediterraneibacter</taxon>
    </lineage>
</organism>
<dbReference type="EMBL" id="CZBX01000006">
    <property type="protein sequence ID" value="CUQ87217.1"/>
    <property type="molecule type" value="Genomic_DNA"/>
</dbReference>
<evidence type="ECO:0000259" key="2">
    <source>
        <dbReference type="Pfam" id="PF01206"/>
    </source>
</evidence>
<reference evidence="3 4" key="1">
    <citation type="submission" date="2015-09" db="EMBL/GenBank/DDBJ databases">
        <authorList>
            <consortium name="Pathogen Informatics"/>
        </authorList>
    </citation>
    <scope>NUCLEOTIDE SEQUENCE [LARGE SCALE GENOMIC DNA]</scope>
    <source>
        <strain evidence="3 4">2789STDY5834889</strain>
    </source>
</reference>